<dbReference type="SUPFAM" id="SSF103473">
    <property type="entry name" value="MFS general substrate transporter"/>
    <property type="match status" value="1"/>
</dbReference>
<feature type="transmembrane region" description="Helical" evidence="6">
    <location>
        <begin position="316"/>
        <end position="335"/>
    </location>
</feature>
<keyword evidence="3 6" id="KW-1133">Transmembrane helix</keyword>
<comment type="subcellular location">
    <subcellularLocation>
        <location evidence="1">Cell membrane</location>
        <topology evidence="1">Multi-pass membrane protein</topology>
    </subcellularLocation>
</comment>
<dbReference type="GO" id="GO:0005886">
    <property type="term" value="C:plasma membrane"/>
    <property type="evidence" value="ECO:0007669"/>
    <property type="project" value="UniProtKB-SubCell"/>
</dbReference>
<accession>A0A4R7HVA7</accession>
<gene>
    <name evidence="8" type="ORF">BDK89_0476</name>
</gene>
<sequence>MNQGPRLVSSPELGAPPPPTSNVPHRLPTTSSPWFVLTLAIIVGALTGPGQTFGVSVFVDHIVTDLALSRSGVATAYLIGTLIGAVLQPAVGSLVDRFGVRKAQAVLGVAFGVALMNMSYVDGFVWLVLGFAGIRFLGQGALTMVATVTVQVAFNRRRGVALGIHTTVVSALIACSPLVLALLINAYGWRTAWLLCGLVVGVTISPIALLGLRHIGAARERDTPVQDVGRVCRSAKSATAFTRREALRTAQFWMLASVVGASALMVTSFNFHQIDLLGRAGFSEGEAAALFLPQVIGSSIAGLAFGVLSDRMGVRFLPAVAMLALIGAQLVATVVRPGASVVAFALFVGLTQGAMRASFVTVVPAWFGIAHVGAISGVLTLVMVSASAIGPLAMTLLVDATGTYASALLILLIVPLLALALALGPNQPPRGLSST</sequence>
<dbReference type="PANTHER" id="PTHR11360">
    <property type="entry name" value="MONOCARBOXYLATE TRANSPORTER"/>
    <property type="match status" value="1"/>
</dbReference>
<feature type="transmembrane region" description="Helical" evidence="6">
    <location>
        <begin position="252"/>
        <end position="271"/>
    </location>
</feature>
<feature type="transmembrane region" description="Helical" evidence="6">
    <location>
        <begin position="404"/>
        <end position="424"/>
    </location>
</feature>
<feature type="region of interest" description="Disordered" evidence="5">
    <location>
        <begin position="1"/>
        <end position="25"/>
    </location>
</feature>
<feature type="transmembrane region" description="Helical" evidence="6">
    <location>
        <begin position="126"/>
        <end position="150"/>
    </location>
</feature>
<dbReference type="Proteomes" id="UP000294558">
    <property type="component" value="Unassembled WGS sequence"/>
</dbReference>
<feature type="transmembrane region" description="Helical" evidence="6">
    <location>
        <begin position="162"/>
        <end position="186"/>
    </location>
</feature>
<dbReference type="InterPro" id="IPR020846">
    <property type="entry name" value="MFS_dom"/>
</dbReference>
<reference evidence="8 9" key="1">
    <citation type="submission" date="2019-03" db="EMBL/GenBank/DDBJ databases">
        <title>Sequencing the genomes of 1000 actinobacteria strains.</title>
        <authorList>
            <person name="Klenk H.-P."/>
        </authorList>
    </citation>
    <scope>NUCLEOTIDE SEQUENCE [LARGE SCALE GENOMIC DNA]</scope>
    <source>
        <strain evidence="8 9">DSM 18936</strain>
    </source>
</reference>
<keyword evidence="2 6" id="KW-0812">Transmembrane</keyword>
<feature type="domain" description="Major facilitator superfamily (MFS) profile" evidence="7">
    <location>
        <begin position="36"/>
        <end position="430"/>
    </location>
</feature>
<dbReference type="PROSITE" id="PS50850">
    <property type="entry name" value="MFS"/>
    <property type="match status" value="1"/>
</dbReference>
<feature type="transmembrane region" description="Helical" evidence="6">
    <location>
        <begin position="341"/>
        <end position="367"/>
    </location>
</feature>
<evidence type="ECO:0000256" key="4">
    <source>
        <dbReference type="ARBA" id="ARBA00023136"/>
    </source>
</evidence>
<feature type="transmembrane region" description="Helical" evidence="6">
    <location>
        <begin position="34"/>
        <end position="59"/>
    </location>
</feature>
<dbReference type="InterPro" id="IPR050327">
    <property type="entry name" value="Proton-linked_MCT"/>
</dbReference>
<keyword evidence="9" id="KW-1185">Reference proteome</keyword>
<dbReference type="AlphaFoldDB" id="A0A4R7HVA7"/>
<evidence type="ECO:0000256" key="5">
    <source>
        <dbReference type="SAM" id="MobiDB-lite"/>
    </source>
</evidence>
<protein>
    <submittedName>
        <fullName evidence="8">Cyanate permease</fullName>
    </submittedName>
</protein>
<dbReference type="GO" id="GO:0022857">
    <property type="term" value="F:transmembrane transporter activity"/>
    <property type="evidence" value="ECO:0007669"/>
    <property type="project" value="InterPro"/>
</dbReference>
<dbReference type="PANTHER" id="PTHR11360:SF308">
    <property type="entry name" value="BLL3089 PROTEIN"/>
    <property type="match status" value="1"/>
</dbReference>
<dbReference type="EMBL" id="SOAU01000001">
    <property type="protein sequence ID" value="TDT14917.1"/>
    <property type="molecule type" value="Genomic_DNA"/>
</dbReference>
<dbReference type="InterPro" id="IPR011701">
    <property type="entry name" value="MFS"/>
</dbReference>
<name>A0A4R7HVA7_9ACTN</name>
<keyword evidence="4 6" id="KW-0472">Membrane</keyword>
<evidence type="ECO:0000256" key="1">
    <source>
        <dbReference type="ARBA" id="ARBA00004651"/>
    </source>
</evidence>
<evidence type="ECO:0000256" key="3">
    <source>
        <dbReference type="ARBA" id="ARBA00022989"/>
    </source>
</evidence>
<feature type="transmembrane region" description="Helical" evidence="6">
    <location>
        <begin position="374"/>
        <end position="398"/>
    </location>
</feature>
<feature type="transmembrane region" description="Helical" evidence="6">
    <location>
        <begin position="103"/>
        <end position="120"/>
    </location>
</feature>
<feature type="transmembrane region" description="Helical" evidence="6">
    <location>
        <begin position="291"/>
        <end position="309"/>
    </location>
</feature>
<comment type="caution">
    <text evidence="8">The sequence shown here is derived from an EMBL/GenBank/DDBJ whole genome shotgun (WGS) entry which is preliminary data.</text>
</comment>
<feature type="transmembrane region" description="Helical" evidence="6">
    <location>
        <begin position="71"/>
        <end position="91"/>
    </location>
</feature>
<evidence type="ECO:0000256" key="2">
    <source>
        <dbReference type="ARBA" id="ARBA00022692"/>
    </source>
</evidence>
<dbReference type="InterPro" id="IPR036259">
    <property type="entry name" value="MFS_trans_sf"/>
</dbReference>
<dbReference type="Pfam" id="PF07690">
    <property type="entry name" value="MFS_1"/>
    <property type="match status" value="1"/>
</dbReference>
<dbReference type="Gene3D" id="1.20.1250.20">
    <property type="entry name" value="MFS general substrate transporter like domains"/>
    <property type="match status" value="2"/>
</dbReference>
<proteinExistence type="predicted"/>
<evidence type="ECO:0000313" key="8">
    <source>
        <dbReference type="EMBL" id="TDT14917.1"/>
    </source>
</evidence>
<feature type="transmembrane region" description="Helical" evidence="6">
    <location>
        <begin position="192"/>
        <end position="212"/>
    </location>
</feature>
<organism evidence="8 9">
    <name type="scientific">Ilumatobacter fluminis</name>
    <dbReference type="NCBI Taxonomy" id="467091"/>
    <lineage>
        <taxon>Bacteria</taxon>
        <taxon>Bacillati</taxon>
        <taxon>Actinomycetota</taxon>
        <taxon>Acidimicrobiia</taxon>
        <taxon>Acidimicrobiales</taxon>
        <taxon>Ilumatobacteraceae</taxon>
        <taxon>Ilumatobacter</taxon>
    </lineage>
</organism>
<evidence type="ECO:0000256" key="6">
    <source>
        <dbReference type="SAM" id="Phobius"/>
    </source>
</evidence>
<evidence type="ECO:0000313" key="9">
    <source>
        <dbReference type="Proteomes" id="UP000294558"/>
    </source>
</evidence>
<evidence type="ECO:0000259" key="7">
    <source>
        <dbReference type="PROSITE" id="PS50850"/>
    </source>
</evidence>